<evidence type="ECO:0008006" key="3">
    <source>
        <dbReference type="Google" id="ProtNLM"/>
    </source>
</evidence>
<dbReference type="RefSeq" id="WP_245093232.1">
    <property type="nucleotide sequence ID" value="NZ_CP095053.1"/>
</dbReference>
<evidence type="ECO:0000313" key="2">
    <source>
        <dbReference type="Proteomes" id="UP000829925"/>
    </source>
</evidence>
<sequence>MKVLFTAPYLTILLDEQTRVLETEWLDFANSQQIRSSLLEALRLGRQHHVRGWIGNNTRMRTIRPTDQDWMNQEWFPEFKKLGVARLAVVVSNDALNQMGIDNILTRASAHVPFDTKHFASVEDARRWAGGSN</sequence>
<gene>
    <name evidence="1" type="ORF">MUN82_19845</name>
</gene>
<organism evidence="1 2">
    <name type="scientific">Hymenobacter aerilatus</name>
    <dbReference type="NCBI Taxonomy" id="2932251"/>
    <lineage>
        <taxon>Bacteria</taxon>
        <taxon>Pseudomonadati</taxon>
        <taxon>Bacteroidota</taxon>
        <taxon>Cytophagia</taxon>
        <taxon>Cytophagales</taxon>
        <taxon>Hymenobacteraceae</taxon>
        <taxon>Hymenobacter</taxon>
    </lineage>
</organism>
<dbReference type="Proteomes" id="UP000829925">
    <property type="component" value="Chromosome"/>
</dbReference>
<proteinExistence type="predicted"/>
<dbReference type="KEGG" id="haei:MUN82_19845"/>
<protein>
    <recommendedName>
        <fullName evidence="3">STAS/SEC14 domain-containing protein</fullName>
    </recommendedName>
</protein>
<reference evidence="1 2" key="1">
    <citation type="submission" date="2022-04" db="EMBL/GenBank/DDBJ databases">
        <title>Hymenobacter sp. isolated from the air.</title>
        <authorList>
            <person name="Won M."/>
            <person name="Lee C.-M."/>
            <person name="Woen H.-Y."/>
            <person name="Kwon S.-W."/>
        </authorList>
    </citation>
    <scope>NUCLEOTIDE SEQUENCE [LARGE SCALE GENOMIC DNA]</scope>
    <source>
        <strain evidence="2">5413 J-13</strain>
    </source>
</reference>
<evidence type="ECO:0000313" key="1">
    <source>
        <dbReference type="EMBL" id="UOR05177.1"/>
    </source>
</evidence>
<name>A0A8T9STW2_9BACT</name>
<keyword evidence="2" id="KW-1185">Reference proteome</keyword>
<dbReference type="AlphaFoldDB" id="A0A8T9STW2"/>
<dbReference type="EMBL" id="CP095053">
    <property type="protein sequence ID" value="UOR05177.1"/>
    <property type="molecule type" value="Genomic_DNA"/>
</dbReference>
<accession>A0A8T9STW2</accession>